<proteinExistence type="predicted"/>
<gene>
    <name evidence="1" type="ORF">A4V03_19140</name>
</gene>
<dbReference type="Proteomes" id="UP000092631">
    <property type="component" value="Chromosome"/>
</dbReference>
<dbReference type="KEGG" id="bcae:A4V03_19140"/>
<keyword evidence="2" id="KW-1185">Reference proteome</keyword>
<name>A0A1C7H630_9BACE</name>
<dbReference type="EMBL" id="CP015401">
    <property type="protein sequence ID" value="ANU59426.1"/>
    <property type="molecule type" value="Genomic_DNA"/>
</dbReference>
<protein>
    <submittedName>
        <fullName evidence="1">Uncharacterized protein</fullName>
    </submittedName>
</protein>
<evidence type="ECO:0000313" key="2">
    <source>
        <dbReference type="Proteomes" id="UP000092631"/>
    </source>
</evidence>
<dbReference type="AlphaFoldDB" id="A0A1C7H630"/>
<accession>A0A1C7H630</accession>
<reference evidence="2" key="1">
    <citation type="submission" date="2016-04" db="EMBL/GenBank/DDBJ databases">
        <title>Complete Genome Sequences of Twelve Strains of a Stable Defined Moderately Diverse Mouse Microbiota 2 (sDMDMm2).</title>
        <authorList>
            <person name="Uchimura Y."/>
            <person name="Wyss M."/>
            <person name="Brugiroux S."/>
            <person name="Limenitakis J.P."/>
            <person name="Stecher B."/>
            <person name="McCoy K.D."/>
            <person name="Macpherson A.J."/>
        </authorList>
    </citation>
    <scope>NUCLEOTIDE SEQUENCE [LARGE SCALE GENOMIC DNA]</scope>
    <source>
        <strain evidence="2">I48</strain>
    </source>
</reference>
<evidence type="ECO:0000313" key="1">
    <source>
        <dbReference type="EMBL" id="ANU59426.1"/>
    </source>
</evidence>
<sequence>MKKVFLQGGGGKSGSSCIWRRLPYRLPTWSGGSLQGHIILVNVRIKKQKTFSFRSLPDDSVFLSFRRFFAAFPSLLRITSVSPPFQVRFTSVPKLDKYLLNICQETEINAS</sequence>
<organism evidence="1 2">
    <name type="scientific">Bacteroides caecimuris</name>
    <dbReference type="NCBI Taxonomy" id="1796613"/>
    <lineage>
        <taxon>Bacteria</taxon>
        <taxon>Pseudomonadati</taxon>
        <taxon>Bacteroidota</taxon>
        <taxon>Bacteroidia</taxon>
        <taxon>Bacteroidales</taxon>
        <taxon>Bacteroidaceae</taxon>
        <taxon>Bacteroides</taxon>
    </lineage>
</organism>